<evidence type="ECO:0000259" key="1">
    <source>
        <dbReference type="PROSITE" id="PS50206"/>
    </source>
</evidence>
<proteinExistence type="predicted"/>
<gene>
    <name evidence="2" type="ORF">ENX03_06000</name>
</gene>
<dbReference type="InterPro" id="IPR001763">
    <property type="entry name" value="Rhodanese-like_dom"/>
</dbReference>
<evidence type="ECO:0000313" key="2">
    <source>
        <dbReference type="EMBL" id="HFT93484.1"/>
    </source>
</evidence>
<sequence>MNLLKASGYLNARVYFGGMRGLLEEYSRSIPAETTCFLTLDLAHIPDGSTPQIPPVVLQRMERQTIGGFPDADSLARTIMDLTAFQRPWMQGKTFRFPDSAFF</sequence>
<feature type="domain" description="Rhodanese" evidence="1">
    <location>
        <begin position="3"/>
        <end position="31"/>
    </location>
</feature>
<reference evidence="2" key="1">
    <citation type="journal article" date="2020" name="mSystems">
        <title>Genome- and Community-Level Interaction Insights into Carbon Utilization and Element Cycling Functions of Hydrothermarchaeota in Hydrothermal Sediment.</title>
        <authorList>
            <person name="Zhou Z."/>
            <person name="Liu Y."/>
            <person name="Xu W."/>
            <person name="Pan J."/>
            <person name="Luo Z.H."/>
            <person name="Li M."/>
        </authorList>
    </citation>
    <scope>NUCLEOTIDE SEQUENCE [LARGE SCALE GENOMIC DNA]</scope>
    <source>
        <strain evidence="2">SpSt-902</strain>
    </source>
</reference>
<dbReference type="AlphaFoldDB" id="A0A7C3LX33"/>
<organism evidence="2">
    <name type="scientific">Leptospirillum ferriphilum</name>
    <dbReference type="NCBI Taxonomy" id="178606"/>
    <lineage>
        <taxon>Bacteria</taxon>
        <taxon>Pseudomonadati</taxon>
        <taxon>Nitrospirota</taxon>
        <taxon>Nitrospiria</taxon>
        <taxon>Nitrospirales</taxon>
        <taxon>Nitrospiraceae</taxon>
        <taxon>Leptospirillum</taxon>
    </lineage>
</organism>
<accession>A0A7C3LX33</accession>
<dbReference type="PROSITE" id="PS50206">
    <property type="entry name" value="RHODANESE_3"/>
    <property type="match status" value="1"/>
</dbReference>
<dbReference type="EMBL" id="DTMM01000116">
    <property type="protein sequence ID" value="HFT93484.1"/>
    <property type="molecule type" value="Genomic_DNA"/>
</dbReference>
<protein>
    <recommendedName>
        <fullName evidence="1">Rhodanese domain-containing protein</fullName>
    </recommendedName>
</protein>
<comment type="caution">
    <text evidence="2">The sequence shown here is derived from an EMBL/GenBank/DDBJ whole genome shotgun (WGS) entry which is preliminary data.</text>
</comment>
<name>A0A7C3LX33_9BACT</name>